<dbReference type="Pfam" id="PF22486">
    <property type="entry name" value="MATH_2"/>
    <property type="match status" value="1"/>
</dbReference>
<comment type="similarity">
    <text evidence="2">Belongs to the Tdpoz family.</text>
</comment>
<comment type="pathway">
    <text evidence="1">Protein modification; protein ubiquitination.</text>
</comment>
<evidence type="ECO:0000256" key="2">
    <source>
        <dbReference type="ARBA" id="ARBA00010846"/>
    </source>
</evidence>
<dbReference type="OrthoDB" id="6359816at2759"/>
<dbReference type="PROSITE" id="PS50144">
    <property type="entry name" value="MATH"/>
    <property type="match status" value="1"/>
</dbReference>
<dbReference type="Pfam" id="PF24570">
    <property type="entry name" value="BACK_BPM_SPOP"/>
    <property type="match status" value="1"/>
</dbReference>
<dbReference type="AlphaFoldDB" id="A0A811MU11"/>
<name>A0A811MU11_9POAL</name>
<dbReference type="SUPFAM" id="SSF54695">
    <property type="entry name" value="POZ domain"/>
    <property type="match status" value="1"/>
</dbReference>
<evidence type="ECO:0000259" key="3">
    <source>
        <dbReference type="PROSITE" id="PS50097"/>
    </source>
</evidence>
<gene>
    <name evidence="5" type="ORF">NCGR_LOCUS8390</name>
</gene>
<dbReference type="PANTHER" id="PTHR26379:SF459">
    <property type="entry name" value="BTB DOMAIN-CONTAINING PROTEIN"/>
    <property type="match status" value="1"/>
</dbReference>
<evidence type="ECO:0000313" key="6">
    <source>
        <dbReference type="Proteomes" id="UP000604825"/>
    </source>
</evidence>
<dbReference type="PANTHER" id="PTHR26379">
    <property type="entry name" value="BTB/POZ AND MATH DOMAIN-CONTAINING PROTEIN 1"/>
    <property type="match status" value="1"/>
</dbReference>
<dbReference type="CDD" id="cd00121">
    <property type="entry name" value="MATH"/>
    <property type="match status" value="1"/>
</dbReference>
<dbReference type="SMART" id="SM00225">
    <property type="entry name" value="BTB"/>
    <property type="match status" value="1"/>
</dbReference>
<dbReference type="Pfam" id="PF00651">
    <property type="entry name" value="BTB"/>
    <property type="match status" value="1"/>
</dbReference>
<dbReference type="InterPro" id="IPR056423">
    <property type="entry name" value="BACK_BPM_SPOP"/>
</dbReference>
<dbReference type="GO" id="GO:0016567">
    <property type="term" value="P:protein ubiquitination"/>
    <property type="evidence" value="ECO:0007669"/>
    <property type="project" value="InterPro"/>
</dbReference>
<dbReference type="InterPro" id="IPR002083">
    <property type="entry name" value="MATH/TRAF_dom"/>
</dbReference>
<feature type="domain" description="BTB" evidence="3">
    <location>
        <begin position="197"/>
        <end position="270"/>
    </location>
</feature>
<dbReference type="InterPro" id="IPR045005">
    <property type="entry name" value="BPM1-6"/>
</dbReference>
<dbReference type="InterPro" id="IPR008974">
    <property type="entry name" value="TRAF-like"/>
</dbReference>
<evidence type="ECO:0000259" key="4">
    <source>
        <dbReference type="PROSITE" id="PS50144"/>
    </source>
</evidence>
<dbReference type="InterPro" id="IPR011333">
    <property type="entry name" value="SKP1/BTB/POZ_sf"/>
</dbReference>
<accession>A0A811MU11</accession>
<dbReference type="CDD" id="cd18280">
    <property type="entry name" value="BTB_POZ_BPM_plant"/>
    <property type="match status" value="1"/>
</dbReference>
<comment type="caution">
    <text evidence="5">The sequence shown here is derived from an EMBL/GenBank/DDBJ whole genome shotgun (WGS) entry which is preliminary data.</text>
</comment>
<dbReference type="Gene3D" id="3.30.710.10">
    <property type="entry name" value="Potassium Channel Kv1.1, Chain A"/>
    <property type="match status" value="1"/>
</dbReference>
<dbReference type="SUPFAM" id="SSF49599">
    <property type="entry name" value="TRAF domain-like"/>
    <property type="match status" value="1"/>
</dbReference>
<feature type="domain" description="MATH" evidence="4">
    <location>
        <begin position="27"/>
        <end position="155"/>
    </location>
</feature>
<organism evidence="5 6">
    <name type="scientific">Miscanthus lutarioriparius</name>
    <dbReference type="NCBI Taxonomy" id="422564"/>
    <lineage>
        <taxon>Eukaryota</taxon>
        <taxon>Viridiplantae</taxon>
        <taxon>Streptophyta</taxon>
        <taxon>Embryophyta</taxon>
        <taxon>Tracheophyta</taxon>
        <taxon>Spermatophyta</taxon>
        <taxon>Magnoliopsida</taxon>
        <taxon>Liliopsida</taxon>
        <taxon>Poales</taxon>
        <taxon>Poaceae</taxon>
        <taxon>PACMAD clade</taxon>
        <taxon>Panicoideae</taxon>
        <taxon>Andropogonodae</taxon>
        <taxon>Andropogoneae</taxon>
        <taxon>Saccharinae</taxon>
        <taxon>Miscanthus</taxon>
    </lineage>
</organism>
<dbReference type="InterPro" id="IPR000210">
    <property type="entry name" value="BTB/POZ_dom"/>
</dbReference>
<evidence type="ECO:0000313" key="5">
    <source>
        <dbReference type="EMBL" id="CAD6212618.1"/>
    </source>
</evidence>
<dbReference type="Proteomes" id="UP000604825">
    <property type="component" value="Unassembled WGS sequence"/>
</dbReference>
<evidence type="ECO:0000256" key="1">
    <source>
        <dbReference type="ARBA" id="ARBA00004906"/>
    </source>
</evidence>
<keyword evidence="6" id="KW-1185">Reference proteome</keyword>
<sequence>MAPTVSPSVPIAGDDRFASAIVAGAASGFHVLRIEGYSGTKFTIPNGEHVESHPFRVAGHTWTIRYYPNGNCPETEDYISLYLVLKETIAKHLMVHLVLSFIDQVDKQRPSYVRGLKPDRFDSHDSWGREKFVKRTELEQSERLRDDCFTVRCDIIVLSEPRAEAARLRLPASSFVTVPPPDWSEHFRELLLGGKGADVRFVVGGETFAAHRCVLAARSPVFDAMLLGPMKEGTTTQNQNCVPVTIDGMVPQVFRSLLHFIYTDSLPPETEGQGNTDDGATMSQHLLEAADRYGMQRLKLICEDRLCRHIDVTTVATTLALADQHGCRGLKEACYEFLKSSKSLDAVMGTDGFQHLPANLRRRWLSQGGRSHSQLCQCCTVAFFASSSASTSTSCSPGAAIELKGPFGSFAEVIYRYNEMVAAENHIDLAAVNLMSENGSARSAGGMPNSESLALLDEGPDEAVQNSGRRSWRRSPVWHLHPLQIKIGISSMYWNILQGMVKSAQVVEKKPRSISYTS</sequence>
<reference evidence="5" key="1">
    <citation type="submission" date="2020-10" db="EMBL/GenBank/DDBJ databases">
        <authorList>
            <person name="Han B."/>
            <person name="Lu T."/>
            <person name="Zhao Q."/>
            <person name="Huang X."/>
            <person name="Zhao Y."/>
        </authorList>
    </citation>
    <scope>NUCLEOTIDE SEQUENCE</scope>
</reference>
<dbReference type="PROSITE" id="PS50097">
    <property type="entry name" value="BTB"/>
    <property type="match status" value="1"/>
</dbReference>
<proteinExistence type="inferred from homology"/>
<dbReference type="Gene3D" id="2.60.210.10">
    <property type="entry name" value="Apoptosis, Tumor Necrosis Factor Receptor Associated Protein 2, Chain A"/>
    <property type="match status" value="1"/>
</dbReference>
<protein>
    <submittedName>
        <fullName evidence="5">Uncharacterized protein</fullName>
    </submittedName>
</protein>
<dbReference type="EMBL" id="CAJGYO010000002">
    <property type="protein sequence ID" value="CAD6212618.1"/>
    <property type="molecule type" value="Genomic_DNA"/>
</dbReference>
<dbReference type="Gene3D" id="6.10.250.3030">
    <property type="match status" value="1"/>
</dbReference>